<dbReference type="OrthoDB" id="2792702at2759"/>
<feature type="transmembrane region" description="Helical" evidence="1">
    <location>
        <begin position="36"/>
        <end position="58"/>
    </location>
</feature>
<keyword evidence="4" id="KW-1185">Reference proteome</keyword>
<keyword evidence="1" id="KW-1133">Transmembrane helix</keyword>
<evidence type="ECO:0000313" key="4">
    <source>
        <dbReference type="Proteomes" id="UP000623467"/>
    </source>
</evidence>
<proteinExistence type="predicted"/>
<evidence type="ECO:0000313" key="3">
    <source>
        <dbReference type="EMBL" id="KAF7377500.1"/>
    </source>
</evidence>
<dbReference type="Proteomes" id="UP000623467">
    <property type="component" value="Unassembled WGS sequence"/>
</dbReference>
<feature type="transmembrane region" description="Helical" evidence="1">
    <location>
        <begin position="142"/>
        <end position="164"/>
    </location>
</feature>
<comment type="caution">
    <text evidence="3">The sequence shown here is derived from an EMBL/GenBank/DDBJ whole genome shotgun (WGS) entry which is preliminary data.</text>
</comment>
<feature type="transmembrane region" description="Helical" evidence="1">
    <location>
        <begin position="184"/>
        <end position="213"/>
    </location>
</feature>
<accession>A0A8H7DKG7</accession>
<sequence length="339" mass="37317">MTLHPSLHLPEYMASQDTPVVPGTLGPAYVEIFGPIFWGFCVSLGLAGTSVSQAYLYFTRYNDKLSIRAATSVMIILDLLSTTLICQSVYYYILPHFGSLGPLGHVTGEINADCLISSAIAFISQMYFVYQLMIVPVKDRSMVAMILNILIVGFGVISLGKYIPPRRCGIVMFEHPQFIFMNRIRAFSIVGGIHKASGAAADIVATVAMFMYLKSPDTGIPQGSSRVQSFVYFLVNRGLLVALAQFLTLVLLFSSTSRLYWVAVHINTTRLYANTFFAMLNARTPLELKHGLVVDVSRTRNRAVAPPQSPFEATKFSEFGNDACGGVKMNATTIMMEDI</sequence>
<protein>
    <recommendedName>
        <fullName evidence="2">DUF6534 domain-containing protein</fullName>
    </recommendedName>
</protein>
<evidence type="ECO:0000256" key="1">
    <source>
        <dbReference type="SAM" id="Phobius"/>
    </source>
</evidence>
<keyword evidence="1" id="KW-0472">Membrane</keyword>
<dbReference type="Pfam" id="PF20152">
    <property type="entry name" value="DUF6534"/>
    <property type="match status" value="1"/>
</dbReference>
<dbReference type="EMBL" id="JACAZH010000001">
    <property type="protein sequence ID" value="KAF7377500.1"/>
    <property type="molecule type" value="Genomic_DNA"/>
</dbReference>
<feature type="transmembrane region" description="Helical" evidence="1">
    <location>
        <begin position="70"/>
        <end position="90"/>
    </location>
</feature>
<reference evidence="3" key="1">
    <citation type="submission" date="2020-05" db="EMBL/GenBank/DDBJ databases">
        <title>Mycena genomes resolve the evolution of fungal bioluminescence.</title>
        <authorList>
            <person name="Tsai I.J."/>
        </authorList>
    </citation>
    <scope>NUCLEOTIDE SEQUENCE</scope>
    <source>
        <strain evidence="3">160909Yilan</strain>
    </source>
</reference>
<keyword evidence="1" id="KW-0812">Transmembrane</keyword>
<feature type="transmembrane region" description="Helical" evidence="1">
    <location>
        <begin position="234"/>
        <end position="253"/>
    </location>
</feature>
<organism evidence="3 4">
    <name type="scientific">Mycena sanguinolenta</name>
    <dbReference type="NCBI Taxonomy" id="230812"/>
    <lineage>
        <taxon>Eukaryota</taxon>
        <taxon>Fungi</taxon>
        <taxon>Dikarya</taxon>
        <taxon>Basidiomycota</taxon>
        <taxon>Agaricomycotina</taxon>
        <taxon>Agaricomycetes</taxon>
        <taxon>Agaricomycetidae</taxon>
        <taxon>Agaricales</taxon>
        <taxon>Marasmiineae</taxon>
        <taxon>Mycenaceae</taxon>
        <taxon>Mycena</taxon>
    </lineage>
</organism>
<gene>
    <name evidence="3" type="ORF">MSAN_00172000</name>
</gene>
<dbReference type="PANTHER" id="PTHR40465:SF1">
    <property type="entry name" value="DUF6534 DOMAIN-CONTAINING PROTEIN"/>
    <property type="match status" value="1"/>
</dbReference>
<evidence type="ECO:0000259" key="2">
    <source>
        <dbReference type="Pfam" id="PF20152"/>
    </source>
</evidence>
<name>A0A8H7DKG7_9AGAR</name>
<dbReference type="AlphaFoldDB" id="A0A8H7DKG7"/>
<feature type="domain" description="DUF6534" evidence="2">
    <location>
        <begin position="199"/>
        <end position="284"/>
    </location>
</feature>
<dbReference type="PANTHER" id="PTHR40465">
    <property type="entry name" value="CHROMOSOME 1, WHOLE GENOME SHOTGUN SEQUENCE"/>
    <property type="match status" value="1"/>
</dbReference>
<dbReference type="InterPro" id="IPR045339">
    <property type="entry name" value="DUF6534"/>
</dbReference>